<dbReference type="EMBL" id="PGTN01000022">
    <property type="protein sequence ID" value="PJF48161.1"/>
    <property type="molecule type" value="Genomic_DNA"/>
</dbReference>
<comment type="caution">
    <text evidence="2">The sequence shown here is derived from an EMBL/GenBank/DDBJ whole genome shotgun (WGS) entry which is preliminary data.</text>
</comment>
<dbReference type="Proteomes" id="UP000230790">
    <property type="component" value="Unassembled WGS sequence"/>
</dbReference>
<evidence type="ECO:0000313" key="3">
    <source>
        <dbReference type="Proteomes" id="UP000230790"/>
    </source>
</evidence>
<name>A0A2M8QED1_9CHLR</name>
<organism evidence="2 3">
    <name type="scientific">Candidatus Thermofonsia Clade 3 bacterium</name>
    <dbReference type="NCBI Taxonomy" id="2364212"/>
    <lineage>
        <taxon>Bacteria</taxon>
        <taxon>Bacillati</taxon>
        <taxon>Chloroflexota</taxon>
        <taxon>Candidatus Thermofontia</taxon>
        <taxon>Candidatus Thermofonsia Clade 3</taxon>
    </lineage>
</organism>
<accession>A0A2M8QED1</accession>
<gene>
    <name evidence="2" type="ORF">CUN48_04890</name>
</gene>
<dbReference type="AlphaFoldDB" id="A0A2M8QED1"/>
<feature type="coiled-coil region" evidence="1">
    <location>
        <begin position="117"/>
        <end position="154"/>
    </location>
</feature>
<evidence type="ECO:0000313" key="2">
    <source>
        <dbReference type="EMBL" id="PJF48161.1"/>
    </source>
</evidence>
<reference evidence="2 3" key="1">
    <citation type="submission" date="2017-11" db="EMBL/GenBank/DDBJ databases">
        <title>Evolution of Phototrophy in the Chloroflexi Phylum Driven by Horizontal Gene Transfer.</title>
        <authorList>
            <person name="Ward L.M."/>
            <person name="Hemp J."/>
            <person name="Shih P.M."/>
            <person name="Mcglynn S.E."/>
            <person name="Fischer W."/>
        </authorList>
    </citation>
    <scope>NUCLEOTIDE SEQUENCE [LARGE SCALE GENOMIC DNA]</scope>
    <source>
        <strain evidence="2">JP3_7</strain>
    </source>
</reference>
<sequence>MSANYENIRRERGTLESVIGKLPGYTGYKEKEMRREADRLLRESLVRDFTMQLDRITPVQTAVLNHIGVEWMDAIGALKTALQTLIDRIRHAPQGYAGFFDAVRVKEDDLDRLEEFDRQLLDELDKIRVAIDDLERATDDATSLQTALTRANRAVKAAADLFAQRSKVITGI</sequence>
<keyword evidence="1" id="KW-0175">Coiled coil</keyword>
<protein>
    <submittedName>
        <fullName evidence="2">Uncharacterized protein</fullName>
    </submittedName>
</protein>
<evidence type="ECO:0000256" key="1">
    <source>
        <dbReference type="SAM" id="Coils"/>
    </source>
</evidence>
<proteinExistence type="predicted"/>